<keyword evidence="5 8" id="KW-0472">Membrane</keyword>
<dbReference type="CDD" id="cd00333">
    <property type="entry name" value="MIP"/>
    <property type="match status" value="1"/>
</dbReference>
<evidence type="ECO:0000256" key="5">
    <source>
        <dbReference type="ARBA" id="ARBA00023136"/>
    </source>
</evidence>
<gene>
    <name evidence="9" type="ORF">JCGZ_25357</name>
</gene>
<dbReference type="GO" id="GO:0016020">
    <property type="term" value="C:membrane"/>
    <property type="evidence" value="ECO:0007669"/>
    <property type="project" value="UniProtKB-SubCell"/>
</dbReference>
<evidence type="ECO:0000256" key="3">
    <source>
        <dbReference type="ARBA" id="ARBA00022692"/>
    </source>
</evidence>
<dbReference type="OrthoDB" id="3222at2759"/>
<feature type="transmembrane region" description="Helical" evidence="8">
    <location>
        <begin position="245"/>
        <end position="266"/>
    </location>
</feature>
<evidence type="ECO:0000256" key="8">
    <source>
        <dbReference type="SAM" id="Phobius"/>
    </source>
</evidence>
<dbReference type="STRING" id="180498.A0A067JWN9"/>
<dbReference type="InterPro" id="IPR000425">
    <property type="entry name" value="MIP"/>
</dbReference>
<keyword evidence="2 7" id="KW-0813">Transport</keyword>
<sequence length="283" mass="29669">MANKELGEEVAHQHGKDYVDPPPAPLLDIEELTKWSFYRAVIAELVATLIFLFVTVATVIANKASTMSSGCGGVGLLGVAWSFGSTIFILVYCTAGISGGHINPAVTFGLLLARKVSLNRAVAYIVAQCVGAIIGVALVKGLVKDLYKSLGGGANSVTAGFSIGTGLGVEILGTFFLEYTVLSATDPKRKARDSHVPVLAPLPIGFTVFVVHMATLPITGTGINPARSFGAAVIYNKKMVWDDHWIFWVGPLVGAAAAAAYHQIVLRAGAVKALGSFRGNPVM</sequence>
<keyword evidence="4 8" id="KW-1133">Transmembrane helix</keyword>
<dbReference type="PANTHER" id="PTHR45687">
    <property type="entry name" value="AQUAPORIN OR AQUAGLYCEROPORIN RELATED"/>
    <property type="match status" value="1"/>
</dbReference>
<feature type="transmembrane region" description="Helical" evidence="8">
    <location>
        <begin position="121"/>
        <end position="139"/>
    </location>
</feature>
<dbReference type="Gene3D" id="1.20.1080.10">
    <property type="entry name" value="Glycerol uptake facilitator protein"/>
    <property type="match status" value="1"/>
</dbReference>
<name>A0A067JWN9_JATCU</name>
<evidence type="ECO:0000256" key="2">
    <source>
        <dbReference type="ARBA" id="ARBA00022448"/>
    </source>
</evidence>
<dbReference type="PRINTS" id="PR00783">
    <property type="entry name" value="MINTRINSICP"/>
</dbReference>
<dbReference type="InterPro" id="IPR022357">
    <property type="entry name" value="MIP_CS"/>
</dbReference>
<dbReference type="SUPFAM" id="SSF81338">
    <property type="entry name" value="Aquaporin-like"/>
    <property type="match status" value="1"/>
</dbReference>
<evidence type="ECO:0000256" key="4">
    <source>
        <dbReference type="ARBA" id="ARBA00022989"/>
    </source>
</evidence>
<dbReference type="EMBL" id="KK915158">
    <property type="protein sequence ID" value="KDP23969.1"/>
    <property type="molecule type" value="Genomic_DNA"/>
</dbReference>
<comment type="similarity">
    <text evidence="6">Belongs to the MIP/aquaporin (TC 1.A.8) family. PIP (TC 1.A.8.11) subfamily.</text>
</comment>
<proteinExistence type="inferred from homology"/>
<accession>A0A067JWN9</accession>
<dbReference type="NCBIfam" id="TIGR00861">
    <property type="entry name" value="MIP"/>
    <property type="match status" value="1"/>
</dbReference>
<protein>
    <submittedName>
        <fullName evidence="9">Uncharacterized protein</fullName>
    </submittedName>
</protein>
<evidence type="ECO:0000256" key="7">
    <source>
        <dbReference type="RuleBase" id="RU000477"/>
    </source>
</evidence>
<dbReference type="AlphaFoldDB" id="A0A067JWN9"/>
<dbReference type="InterPro" id="IPR023271">
    <property type="entry name" value="Aquaporin-like"/>
</dbReference>
<comment type="subcellular location">
    <subcellularLocation>
        <location evidence="1">Membrane</location>
        <topology evidence="1">Multi-pass membrane protein</topology>
    </subcellularLocation>
</comment>
<dbReference type="FunFam" id="1.20.1080.10:FF:000001">
    <property type="entry name" value="Probable aquaporin PIP1-2"/>
    <property type="match status" value="1"/>
</dbReference>
<dbReference type="Pfam" id="PF00230">
    <property type="entry name" value="MIP"/>
    <property type="match status" value="1"/>
</dbReference>
<dbReference type="Proteomes" id="UP000027138">
    <property type="component" value="Unassembled WGS sequence"/>
</dbReference>
<dbReference type="GO" id="GO:0015267">
    <property type="term" value="F:channel activity"/>
    <property type="evidence" value="ECO:0007669"/>
    <property type="project" value="InterPro"/>
</dbReference>
<evidence type="ECO:0000256" key="6">
    <source>
        <dbReference type="ARBA" id="ARBA00038497"/>
    </source>
</evidence>
<organism evidence="9 10">
    <name type="scientific">Jatropha curcas</name>
    <name type="common">Barbados nut</name>
    <dbReference type="NCBI Taxonomy" id="180498"/>
    <lineage>
        <taxon>Eukaryota</taxon>
        <taxon>Viridiplantae</taxon>
        <taxon>Streptophyta</taxon>
        <taxon>Embryophyta</taxon>
        <taxon>Tracheophyta</taxon>
        <taxon>Spermatophyta</taxon>
        <taxon>Magnoliopsida</taxon>
        <taxon>eudicotyledons</taxon>
        <taxon>Gunneridae</taxon>
        <taxon>Pentapetalae</taxon>
        <taxon>rosids</taxon>
        <taxon>fabids</taxon>
        <taxon>Malpighiales</taxon>
        <taxon>Euphorbiaceae</taxon>
        <taxon>Crotonoideae</taxon>
        <taxon>Jatropheae</taxon>
        <taxon>Jatropha</taxon>
    </lineage>
</organism>
<feature type="transmembrane region" description="Helical" evidence="8">
    <location>
        <begin position="198"/>
        <end position="218"/>
    </location>
</feature>
<dbReference type="InterPro" id="IPR034294">
    <property type="entry name" value="Aquaporin_transptr"/>
</dbReference>
<feature type="transmembrane region" description="Helical" evidence="8">
    <location>
        <begin position="37"/>
        <end position="61"/>
    </location>
</feature>
<evidence type="ECO:0000256" key="1">
    <source>
        <dbReference type="ARBA" id="ARBA00004141"/>
    </source>
</evidence>
<reference evidence="9 10" key="1">
    <citation type="journal article" date="2014" name="PLoS ONE">
        <title>Global Analysis of Gene Expression Profiles in Physic Nut (Jatropha curcas L.) Seedlings Exposed to Salt Stress.</title>
        <authorList>
            <person name="Zhang L."/>
            <person name="Zhang C."/>
            <person name="Wu P."/>
            <person name="Chen Y."/>
            <person name="Li M."/>
            <person name="Jiang H."/>
            <person name="Wu G."/>
        </authorList>
    </citation>
    <scope>NUCLEOTIDE SEQUENCE [LARGE SCALE GENOMIC DNA]</scope>
    <source>
        <strain evidence="10">cv. GZQX0401</strain>
        <tissue evidence="9">Young leaves</tissue>
    </source>
</reference>
<keyword evidence="10" id="KW-1185">Reference proteome</keyword>
<dbReference type="KEGG" id="jcu:105647094"/>
<evidence type="ECO:0000313" key="9">
    <source>
        <dbReference type="EMBL" id="KDP23969.1"/>
    </source>
</evidence>
<feature type="transmembrane region" description="Helical" evidence="8">
    <location>
        <begin position="73"/>
        <end position="101"/>
    </location>
</feature>
<keyword evidence="3 7" id="KW-0812">Transmembrane</keyword>
<dbReference type="PROSITE" id="PS00221">
    <property type="entry name" value="MIP"/>
    <property type="match status" value="1"/>
</dbReference>
<evidence type="ECO:0000313" key="10">
    <source>
        <dbReference type="Proteomes" id="UP000027138"/>
    </source>
</evidence>